<evidence type="ECO:0000313" key="8">
    <source>
        <dbReference type="Proteomes" id="UP000716322"/>
    </source>
</evidence>
<reference evidence="7 8" key="1">
    <citation type="submission" date="2020-03" db="EMBL/GenBank/DDBJ databases">
        <title>Genome sequence of strain Massilia sp. TW-1.</title>
        <authorList>
            <person name="Chaudhary D.K."/>
        </authorList>
    </citation>
    <scope>NUCLEOTIDE SEQUENCE [LARGE SCALE GENOMIC DNA]</scope>
    <source>
        <strain evidence="7 8">TW-1</strain>
    </source>
</reference>
<evidence type="ECO:0000256" key="4">
    <source>
        <dbReference type="SAM" id="Phobius"/>
    </source>
</evidence>
<protein>
    <recommendedName>
        <fullName evidence="9">DNA mismatch repair proteins mutS family domain-containing protein</fullName>
    </recommendedName>
</protein>
<evidence type="ECO:0008006" key="9">
    <source>
        <dbReference type="Google" id="ProtNLM"/>
    </source>
</evidence>
<dbReference type="SUPFAM" id="SSF52540">
    <property type="entry name" value="P-loop containing nucleoside triphosphate hydrolases"/>
    <property type="match status" value="1"/>
</dbReference>
<name>A0ABX0PA14_9BURK</name>
<evidence type="ECO:0000256" key="3">
    <source>
        <dbReference type="ARBA" id="ARBA00023125"/>
    </source>
</evidence>
<evidence type="ECO:0000256" key="1">
    <source>
        <dbReference type="ARBA" id="ARBA00022741"/>
    </source>
</evidence>
<proteinExistence type="predicted"/>
<dbReference type="InterPro" id="IPR000432">
    <property type="entry name" value="DNA_mismatch_repair_MutS_C"/>
</dbReference>
<dbReference type="Proteomes" id="UP000716322">
    <property type="component" value="Unassembled WGS sequence"/>
</dbReference>
<keyword evidence="1" id="KW-0547">Nucleotide-binding</keyword>
<gene>
    <name evidence="7" type="ORF">HAV22_07065</name>
</gene>
<organism evidence="7 8">
    <name type="scientific">Telluria antibiotica</name>
    <dbReference type="NCBI Taxonomy" id="2717319"/>
    <lineage>
        <taxon>Bacteria</taxon>
        <taxon>Pseudomonadati</taxon>
        <taxon>Pseudomonadota</taxon>
        <taxon>Betaproteobacteria</taxon>
        <taxon>Burkholderiales</taxon>
        <taxon>Oxalobacteraceae</taxon>
        <taxon>Telluria group</taxon>
        <taxon>Telluria</taxon>
    </lineage>
</organism>
<dbReference type="EMBL" id="JAAQOM010000003">
    <property type="protein sequence ID" value="NIA53413.1"/>
    <property type="molecule type" value="Genomic_DNA"/>
</dbReference>
<evidence type="ECO:0000313" key="7">
    <source>
        <dbReference type="EMBL" id="NIA53413.1"/>
    </source>
</evidence>
<keyword evidence="3" id="KW-0238">DNA-binding</keyword>
<dbReference type="Pfam" id="PF00488">
    <property type="entry name" value="MutS_V"/>
    <property type="match status" value="1"/>
</dbReference>
<dbReference type="InterPro" id="IPR045076">
    <property type="entry name" value="MutS"/>
</dbReference>
<feature type="transmembrane region" description="Helical" evidence="4">
    <location>
        <begin position="132"/>
        <end position="150"/>
    </location>
</feature>
<evidence type="ECO:0000259" key="6">
    <source>
        <dbReference type="SMART" id="SM00534"/>
    </source>
</evidence>
<dbReference type="InterPro" id="IPR027417">
    <property type="entry name" value="P-loop_NTPase"/>
</dbReference>
<evidence type="ECO:0000259" key="5">
    <source>
        <dbReference type="SMART" id="SM00382"/>
    </source>
</evidence>
<keyword evidence="2" id="KW-0067">ATP-binding</keyword>
<dbReference type="SMART" id="SM00382">
    <property type="entry name" value="AAA"/>
    <property type="match status" value="1"/>
</dbReference>
<dbReference type="PANTHER" id="PTHR11361:SF34">
    <property type="entry name" value="DNA MISMATCH REPAIR PROTEIN MSH1, MITOCHONDRIAL"/>
    <property type="match status" value="1"/>
</dbReference>
<feature type="domain" description="DNA mismatch repair proteins mutS family" evidence="6">
    <location>
        <begin position="325"/>
        <end position="503"/>
    </location>
</feature>
<feature type="domain" description="AAA+ ATPase" evidence="5">
    <location>
        <begin position="324"/>
        <end position="453"/>
    </location>
</feature>
<dbReference type="SMART" id="SM00534">
    <property type="entry name" value="MUTSac"/>
    <property type="match status" value="1"/>
</dbReference>
<accession>A0ABX0PA14</accession>
<evidence type="ECO:0000256" key="2">
    <source>
        <dbReference type="ARBA" id="ARBA00022840"/>
    </source>
</evidence>
<keyword evidence="8" id="KW-1185">Reference proteome</keyword>
<dbReference type="Gene3D" id="3.40.50.300">
    <property type="entry name" value="P-loop containing nucleotide triphosphate hydrolases"/>
    <property type="match status" value="1"/>
</dbReference>
<keyword evidence="4" id="KW-0472">Membrane</keyword>
<dbReference type="PANTHER" id="PTHR11361">
    <property type="entry name" value="DNA MISMATCH REPAIR PROTEIN MUTS FAMILY MEMBER"/>
    <property type="match status" value="1"/>
</dbReference>
<keyword evidence="4" id="KW-1133">Transmembrane helix</keyword>
<dbReference type="RefSeq" id="WP_166857949.1">
    <property type="nucleotide sequence ID" value="NZ_JAAQOM010000003.1"/>
</dbReference>
<dbReference type="InterPro" id="IPR003593">
    <property type="entry name" value="AAA+_ATPase"/>
</dbReference>
<keyword evidence="4" id="KW-0812">Transmembrane</keyword>
<comment type="caution">
    <text evidence="7">The sequence shown here is derived from an EMBL/GenBank/DDBJ whole genome shotgun (WGS) entry which is preliminary data.</text>
</comment>
<sequence>MTSFLSRLLTPGEGEPYDQTFTEDEVAALSAALPPDPDAALDDATWRDLLLPRYAESLAAGTSLFGRQVLHRDLRGGLDDAAVAARRARIQALLDDPAQRETLTRKLACLRHADVDVATLLFADTPPARPGWLRWVPWLPVLLAASIAAALLVSPWGWVGTAIAMYYLAMLHLGHQDRVSRWKHTLRALQMLLRASSRLDGCGSPLAADFTGRAGPAGRLNRALDRLVLAIPGVSVAREYANWFAAADVRHYYRTLDLVFGQRDFLRSCYLSCAELEADAALACHLAERRDWCWAERSDARTLALDGGVHPLLGEARGLSLDADGKGVFLSGQNGVGKSTFLRMLGLNLVVARAYGFCYARRASLPALPVVASMQNEDSLLGGQSLYVAELARARSLLARARGDAPIVCLVDEIFRGTNHEESVSAATAVVDELARHALVVVSSHNLVLGSLLAHALAPWRIVRSGDGLVLEPGVLGRTNGVALLAEHGFDEGVQRKAEQVAGWLAQRRQNSGSEQYVRQPGAEMT</sequence>